<evidence type="ECO:0000259" key="5">
    <source>
        <dbReference type="PROSITE" id="PS50931"/>
    </source>
</evidence>
<feature type="domain" description="HTH lysR-type" evidence="5">
    <location>
        <begin position="1"/>
        <end position="58"/>
    </location>
</feature>
<dbReference type="Pfam" id="PF00126">
    <property type="entry name" value="HTH_1"/>
    <property type="match status" value="1"/>
</dbReference>
<accession>A0A919F8J6</accession>
<dbReference type="Pfam" id="PF03466">
    <property type="entry name" value="LysR_substrate"/>
    <property type="match status" value="1"/>
</dbReference>
<dbReference type="RefSeq" id="WP_434029410.1">
    <property type="nucleotide sequence ID" value="NZ_BNBA01000017.1"/>
</dbReference>
<evidence type="ECO:0000313" key="6">
    <source>
        <dbReference type="EMBL" id="GHH55081.1"/>
    </source>
</evidence>
<reference evidence="6" key="1">
    <citation type="journal article" date="2014" name="Int. J. Syst. Evol. Microbiol.">
        <title>Complete genome sequence of Corynebacterium casei LMG S-19264T (=DSM 44701T), isolated from a smear-ripened cheese.</title>
        <authorList>
            <consortium name="US DOE Joint Genome Institute (JGI-PGF)"/>
            <person name="Walter F."/>
            <person name="Albersmeier A."/>
            <person name="Kalinowski J."/>
            <person name="Ruckert C."/>
        </authorList>
    </citation>
    <scope>NUCLEOTIDE SEQUENCE</scope>
    <source>
        <strain evidence="6">JCM 13306</strain>
    </source>
</reference>
<dbReference type="InterPro" id="IPR036388">
    <property type="entry name" value="WH-like_DNA-bd_sf"/>
</dbReference>
<evidence type="ECO:0000256" key="3">
    <source>
        <dbReference type="ARBA" id="ARBA00023125"/>
    </source>
</evidence>
<sequence>MELVWLEDCVALAATLNFSRAAEARHVTQPAFSRRIRALEQWLGVALFARSTHGVELTEAGEFFCAQAQALARDLNRLRRETLEIAGKDVQALTFAATHALSFTFFPLWIRRRENAGSLGRFNLVSDTTGACERMMAQGSAQFLLCHFHRRMQFLLRPPAFLSVVVGNDVLMPVSAPDATGRARWRVDGDDGRYLAYSAESGLGRILASAAGHAGRRPAFVSDLAATLLAMVRSGEGLAWIPRTLAEDDLAQGRVVAAGPASSQVPIEIRVFRPAARLSPAAETLWSAIAEGA</sequence>
<dbReference type="GO" id="GO:0000976">
    <property type="term" value="F:transcription cis-regulatory region binding"/>
    <property type="evidence" value="ECO:0007669"/>
    <property type="project" value="TreeGrafter"/>
</dbReference>
<dbReference type="SUPFAM" id="SSF46785">
    <property type="entry name" value="Winged helix' DNA-binding domain"/>
    <property type="match status" value="1"/>
</dbReference>
<proteinExistence type="inferred from homology"/>
<comment type="similarity">
    <text evidence="1">Belongs to the LysR transcriptional regulatory family.</text>
</comment>
<gene>
    <name evidence="6" type="ORF">GCM10009090_22820</name>
</gene>
<dbReference type="InterPro" id="IPR000847">
    <property type="entry name" value="LysR_HTH_N"/>
</dbReference>
<comment type="caution">
    <text evidence="6">The sequence shown here is derived from an EMBL/GenBank/DDBJ whole genome shotgun (WGS) entry which is preliminary data.</text>
</comment>
<keyword evidence="4" id="KW-0804">Transcription</keyword>
<keyword evidence="7" id="KW-1185">Reference proteome</keyword>
<keyword evidence="3" id="KW-0238">DNA-binding</keyword>
<dbReference type="AlphaFoldDB" id="A0A919F8J6"/>
<dbReference type="FunFam" id="1.10.10.10:FF:000001">
    <property type="entry name" value="LysR family transcriptional regulator"/>
    <property type="match status" value="1"/>
</dbReference>
<dbReference type="Gene3D" id="3.40.190.10">
    <property type="entry name" value="Periplasmic binding protein-like II"/>
    <property type="match status" value="2"/>
</dbReference>
<dbReference type="Gene3D" id="1.10.10.10">
    <property type="entry name" value="Winged helix-like DNA-binding domain superfamily/Winged helix DNA-binding domain"/>
    <property type="match status" value="1"/>
</dbReference>
<dbReference type="InterPro" id="IPR005119">
    <property type="entry name" value="LysR_subst-bd"/>
</dbReference>
<dbReference type="PRINTS" id="PR00039">
    <property type="entry name" value="HTHLYSR"/>
</dbReference>
<name>A0A919F8J6_9XANT</name>
<dbReference type="PROSITE" id="PS50931">
    <property type="entry name" value="HTH_LYSR"/>
    <property type="match status" value="1"/>
</dbReference>
<dbReference type="PANTHER" id="PTHR30126">
    <property type="entry name" value="HTH-TYPE TRANSCRIPTIONAL REGULATOR"/>
    <property type="match status" value="1"/>
</dbReference>
<evidence type="ECO:0000313" key="7">
    <source>
        <dbReference type="Proteomes" id="UP000623958"/>
    </source>
</evidence>
<evidence type="ECO:0000256" key="4">
    <source>
        <dbReference type="ARBA" id="ARBA00023163"/>
    </source>
</evidence>
<organism evidence="6 7">
    <name type="scientific">Xanthomonas boreopolis</name>
    <dbReference type="NCBI Taxonomy" id="86183"/>
    <lineage>
        <taxon>Bacteria</taxon>
        <taxon>Pseudomonadati</taxon>
        <taxon>Pseudomonadota</taxon>
        <taxon>Gammaproteobacteria</taxon>
        <taxon>Lysobacterales</taxon>
        <taxon>Lysobacteraceae</taxon>
        <taxon>Xanthomonas</taxon>
    </lineage>
</organism>
<evidence type="ECO:0000256" key="2">
    <source>
        <dbReference type="ARBA" id="ARBA00023015"/>
    </source>
</evidence>
<dbReference type="SUPFAM" id="SSF53850">
    <property type="entry name" value="Periplasmic binding protein-like II"/>
    <property type="match status" value="1"/>
</dbReference>
<dbReference type="Proteomes" id="UP000623958">
    <property type="component" value="Unassembled WGS sequence"/>
</dbReference>
<dbReference type="InterPro" id="IPR036390">
    <property type="entry name" value="WH_DNA-bd_sf"/>
</dbReference>
<protein>
    <submittedName>
        <fullName evidence="6">LysR family transcriptional regulator</fullName>
    </submittedName>
</protein>
<dbReference type="GO" id="GO:0003700">
    <property type="term" value="F:DNA-binding transcription factor activity"/>
    <property type="evidence" value="ECO:0007669"/>
    <property type="project" value="InterPro"/>
</dbReference>
<reference evidence="6" key="2">
    <citation type="submission" date="2020-09" db="EMBL/GenBank/DDBJ databases">
        <authorList>
            <person name="Sun Q."/>
            <person name="Ohkuma M."/>
        </authorList>
    </citation>
    <scope>NUCLEOTIDE SEQUENCE</scope>
    <source>
        <strain evidence="6">JCM 13306</strain>
    </source>
</reference>
<dbReference type="PANTHER" id="PTHR30126:SF2">
    <property type="entry name" value="HTH-TYPE TRANSCRIPTIONAL REGULATOR YJIE"/>
    <property type="match status" value="1"/>
</dbReference>
<keyword evidence="2" id="KW-0805">Transcription regulation</keyword>
<dbReference type="CDD" id="cd05466">
    <property type="entry name" value="PBP2_LTTR_substrate"/>
    <property type="match status" value="1"/>
</dbReference>
<dbReference type="EMBL" id="BNBA01000017">
    <property type="protein sequence ID" value="GHH55081.1"/>
    <property type="molecule type" value="Genomic_DNA"/>
</dbReference>
<evidence type="ECO:0000256" key="1">
    <source>
        <dbReference type="ARBA" id="ARBA00009437"/>
    </source>
</evidence>